<proteinExistence type="predicted"/>
<accession>A0ABQ7EK71</accession>
<dbReference type="Proteomes" id="UP000266723">
    <property type="component" value="Unassembled WGS sequence"/>
</dbReference>
<feature type="compositionally biased region" description="Polar residues" evidence="1">
    <location>
        <begin position="33"/>
        <end position="45"/>
    </location>
</feature>
<reference evidence="2 3" key="1">
    <citation type="journal article" date="2020" name="BMC Genomics">
        <title>Intraspecific diversification of the crop wild relative Brassica cretica Lam. using demographic model selection.</title>
        <authorList>
            <person name="Kioukis A."/>
            <person name="Michalopoulou V.A."/>
            <person name="Briers L."/>
            <person name="Pirintsos S."/>
            <person name="Studholme D.J."/>
            <person name="Pavlidis P."/>
            <person name="Sarris P.F."/>
        </authorList>
    </citation>
    <scope>NUCLEOTIDE SEQUENCE [LARGE SCALE GENOMIC DNA]</scope>
    <source>
        <strain evidence="3">cv. PFS-1207/04</strain>
    </source>
</reference>
<gene>
    <name evidence="2" type="ORF">DY000_02022652</name>
</gene>
<feature type="compositionally biased region" description="Basic and acidic residues" evidence="1">
    <location>
        <begin position="49"/>
        <end position="61"/>
    </location>
</feature>
<name>A0ABQ7EK71_BRACR</name>
<dbReference type="EMBL" id="QGKV02000299">
    <property type="protein sequence ID" value="KAF3596755.1"/>
    <property type="molecule type" value="Genomic_DNA"/>
</dbReference>
<evidence type="ECO:0000313" key="3">
    <source>
        <dbReference type="Proteomes" id="UP000266723"/>
    </source>
</evidence>
<protein>
    <submittedName>
        <fullName evidence="2">Uncharacterized protein</fullName>
    </submittedName>
</protein>
<feature type="compositionally biased region" description="Basic and acidic residues" evidence="1">
    <location>
        <begin position="68"/>
        <end position="98"/>
    </location>
</feature>
<feature type="region of interest" description="Disordered" evidence="1">
    <location>
        <begin position="1"/>
        <end position="98"/>
    </location>
</feature>
<sequence length="98" mass="11389">MGMILETRYRDPQRRPQLCRSLRTNPLRRGSTPFETSQPNNTSGGWSEKGGEKIKATDGLKRSPPRLRSREEKHEPLLPIRYDESEIQSRRDKKEATP</sequence>
<evidence type="ECO:0000256" key="1">
    <source>
        <dbReference type="SAM" id="MobiDB-lite"/>
    </source>
</evidence>
<evidence type="ECO:0000313" key="2">
    <source>
        <dbReference type="EMBL" id="KAF3596755.1"/>
    </source>
</evidence>
<organism evidence="2 3">
    <name type="scientific">Brassica cretica</name>
    <name type="common">Mustard</name>
    <dbReference type="NCBI Taxonomy" id="69181"/>
    <lineage>
        <taxon>Eukaryota</taxon>
        <taxon>Viridiplantae</taxon>
        <taxon>Streptophyta</taxon>
        <taxon>Embryophyta</taxon>
        <taxon>Tracheophyta</taxon>
        <taxon>Spermatophyta</taxon>
        <taxon>Magnoliopsida</taxon>
        <taxon>eudicotyledons</taxon>
        <taxon>Gunneridae</taxon>
        <taxon>Pentapetalae</taxon>
        <taxon>rosids</taxon>
        <taxon>malvids</taxon>
        <taxon>Brassicales</taxon>
        <taxon>Brassicaceae</taxon>
        <taxon>Brassiceae</taxon>
        <taxon>Brassica</taxon>
    </lineage>
</organism>
<comment type="caution">
    <text evidence="2">The sequence shown here is derived from an EMBL/GenBank/DDBJ whole genome shotgun (WGS) entry which is preliminary data.</text>
</comment>
<keyword evidence="3" id="KW-1185">Reference proteome</keyword>